<dbReference type="AlphaFoldDB" id="A0A5C3MJK1"/>
<sequence length="339" mass="37564">MEDSSLDTIFSEDSFGTFYYSAMNTDLLVSDAKGLVQEFRSGLDRASVNKWSLYELLIGMLDYAAYDEGRRYVASVLHSVPRDEATVVRVAQAWVDNMFLPMMVLCRPRTPAAFSHAPLYDDASSQVETADRTEQNKLREQVIIREGRLCAICKAHDMLYSDYPDTVLASTEPALLDVVHIMPLSFNTTSTAFKDSALTLDMLRHWTGLGTEQLNTSRNAIFMTLSYQSLLGRFKAYFDGSPFPEEPNKYVVRSTDNARLPGVPGSSTVCTFESCGNIQVPSPEYLAIHAAFAKVLHACGAAQQVDKVFNDMEENQVLSSDGGSDIGLYLSSRLITAMS</sequence>
<reference evidence="1 2" key="1">
    <citation type="journal article" date="2019" name="Nat. Ecol. Evol.">
        <title>Megaphylogeny resolves global patterns of mushroom evolution.</title>
        <authorList>
            <person name="Varga T."/>
            <person name="Krizsan K."/>
            <person name="Foldi C."/>
            <person name="Dima B."/>
            <person name="Sanchez-Garcia M."/>
            <person name="Sanchez-Ramirez S."/>
            <person name="Szollosi G.J."/>
            <person name="Szarkandi J.G."/>
            <person name="Papp V."/>
            <person name="Albert L."/>
            <person name="Andreopoulos W."/>
            <person name="Angelini C."/>
            <person name="Antonin V."/>
            <person name="Barry K.W."/>
            <person name="Bougher N.L."/>
            <person name="Buchanan P."/>
            <person name="Buyck B."/>
            <person name="Bense V."/>
            <person name="Catcheside P."/>
            <person name="Chovatia M."/>
            <person name="Cooper J."/>
            <person name="Damon W."/>
            <person name="Desjardin D."/>
            <person name="Finy P."/>
            <person name="Geml J."/>
            <person name="Haridas S."/>
            <person name="Hughes K."/>
            <person name="Justo A."/>
            <person name="Karasinski D."/>
            <person name="Kautmanova I."/>
            <person name="Kiss B."/>
            <person name="Kocsube S."/>
            <person name="Kotiranta H."/>
            <person name="LaButti K.M."/>
            <person name="Lechner B.E."/>
            <person name="Liimatainen K."/>
            <person name="Lipzen A."/>
            <person name="Lukacs Z."/>
            <person name="Mihaltcheva S."/>
            <person name="Morgado L.N."/>
            <person name="Niskanen T."/>
            <person name="Noordeloos M.E."/>
            <person name="Ohm R.A."/>
            <person name="Ortiz-Santana B."/>
            <person name="Ovrebo C."/>
            <person name="Racz N."/>
            <person name="Riley R."/>
            <person name="Savchenko A."/>
            <person name="Shiryaev A."/>
            <person name="Soop K."/>
            <person name="Spirin V."/>
            <person name="Szebenyi C."/>
            <person name="Tomsovsky M."/>
            <person name="Tulloss R.E."/>
            <person name="Uehling J."/>
            <person name="Grigoriev I.V."/>
            <person name="Vagvolgyi C."/>
            <person name="Papp T."/>
            <person name="Martin F.M."/>
            <person name="Miettinen O."/>
            <person name="Hibbett D.S."/>
            <person name="Nagy L.G."/>
        </authorList>
    </citation>
    <scope>NUCLEOTIDE SEQUENCE [LARGE SCALE GENOMIC DNA]</scope>
    <source>
        <strain evidence="1 2">OMC1185</strain>
    </source>
</reference>
<gene>
    <name evidence="1" type="ORF">OE88DRAFT_1115211</name>
</gene>
<evidence type="ECO:0000313" key="1">
    <source>
        <dbReference type="EMBL" id="TFK45592.1"/>
    </source>
</evidence>
<evidence type="ECO:0000313" key="2">
    <source>
        <dbReference type="Proteomes" id="UP000305948"/>
    </source>
</evidence>
<keyword evidence="2" id="KW-1185">Reference proteome</keyword>
<name>A0A5C3MJK1_9AGAM</name>
<dbReference type="OrthoDB" id="3163863at2759"/>
<proteinExistence type="predicted"/>
<accession>A0A5C3MJK1</accession>
<dbReference type="STRING" id="5364.A0A5C3MJK1"/>
<dbReference type="EMBL" id="ML213540">
    <property type="protein sequence ID" value="TFK45592.1"/>
    <property type="molecule type" value="Genomic_DNA"/>
</dbReference>
<protein>
    <submittedName>
        <fullName evidence="1">Uncharacterized protein</fullName>
    </submittedName>
</protein>
<organism evidence="1 2">
    <name type="scientific">Heliocybe sulcata</name>
    <dbReference type="NCBI Taxonomy" id="5364"/>
    <lineage>
        <taxon>Eukaryota</taxon>
        <taxon>Fungi</taxon>
        <taxon>Dikarya</taxon>
        <taxon>Basidiomycota</taxon>
        <taxon>Agaricomycotina</taxon>
        <taxon>Agaricomycetes</taxon>
        <taxon>Gloeophyllales</taxon>
        <taxon>Gloeophyllaceae</taxon>
        <taxon>Heliocybe</taxon>
    </lineage>
</organism>
<dbReference type="Proteomes" id="UP000305948">
    <property type="component" value="Unassembled WGS sequence"/>
</dbReference>